<keyword evidence="1" id="KW-0217">Developmental protein</keyword>
<keyword evidence="1" id="KW-0805">Transcription regulation</keyword>
<keyword evidence="1" id="KW-0804">Transcription</keyword>
<reference evidence="3" key="3">
    <citation type="submission" date="2025-09" db="UniProtKB">
        <authorList>
            <consortium name="Ensembl"/>
        </authorList>
    </citation>
    <scope>IDENTIFICATION</scope>
</reference>
<dbReference type="Ensembl" id="ENSUAMT00000007826.1">
    <property type="protein sequence ID" value="ENSUAMP00000006902.1"/>
    <property type="gene ID" value="ENSUAMG00000006041.1"/>
</dbReference>
<keyword evidence="1" id="KW-0238">DNA-binding</keyword>
<dbReference type="InterPro" id="IPR003523">
    <property type="entry name" value="Transcription_factor_COE"/>
</dbReference>
<keyword evidence="1" id="KW-0479">Metal-binding</keyword>
<proteinExistence type="inferred from homology"/>
<keyword evidence="1" id="KW-0862">Zinc</keyword>
<dbReference type="Proteomes" id="UP000291022">
    <property type="component" value="Unassembled WGS sequence"/>
</dbReference>
<evidence type="ECO:0000259" key="2">
    <source>
        <dbReference type="Pfam" id="PF16422"/>
    </source>
</evidence>
<dbReference type="InterPro" id="IPR032200">
    <property type="entry name" value="COE_DBD"/>
</dbReference>
<comment type="similarity">
    <text evidence="1">Belongs to the COE family.</text>
</comment>
<comment type="subcellular location">
    <subcellularLocation>
        <location evidence="1">Nucleus</location>
    </subcellularLocation>
</comment>
<dbReference type="STRING" id="9643.ENSUAMP00000006902"/>
<keyword evidence="1" id="KW-0539">Nucleus</keyword>
<dbReference type="OMA" id="WHTHAPY"/>
<dbReference type="AlphaFoldDB" id="A0A452QNE7"/>
<evidence type="ECO:0000256" key="1">
    <source>
        <dbReference type="RuleBase" id="RU004489"/>
    </source>
</evidence>
<organism evidence="3 4">
    <name type="scientific">Ursus americanus</name>
    <name type="common">American black bear</name>
    <name type="synonym">Euarctos americanus</name>
    <dbReference type="NCBI Taxonomy" id="9643"/>
    <lineage>
        <taxon>Eukaryota</taxon>
        <taxon>Metazoa</taxon>
        <taxon>Chordata</taxon>
        <taxon>Craniata</taxon>
        <taxon>Vertebrata</taxon>
        <taxon>Euteleostomi</taxon>
        <taxon>Mammalia</taxon>
        <taxon>Eutheria</taxon>
        <taxon>Laurasiatheria</taxon>
        <taxon>Carnivora</taxon>
        <taxon>Caniformia</taxon>
        <taxon>Ursidae</taxon>
        <taxon>Ursus</taxon>
    </lineage>
</organism>
<keyword evidence="4" id="KW-1185">Reference proteome</keyword>
<keyword evidence="1" id="KW-0863">Zinc-finger</keyword>
<dbReference type="Pfam" id="PF16422">
    <property type="entry name" value="COE1_DBD"/>
    <property type="match status" value="1"/>
</dbReference>
<dbReference type="GeneTree" id="ENSGT00950000182859"/>
<reference evidence="3" key="2">
    <citation type="submission" date="2025-08" db="UniProtKB">
        <authorList>
            <consortium name="Ensembl"/>
        </authorList>
    </citation>
    <scope>IDENTIFICATION</scope>
</reference>
<dbReference type="GO" id="GO:0008270">
    <property type="term" value="F:zinc ion binding"/>
    <property type="evidence" value="ECO:0007669"/>
    <property type="project" value="UniProtKB-KW"/>
</dbReference>
<dbReference type="GO" id="GO:0006355">
    <property type="term" value="P:regulation of DNA-templated transcription"/>
    <property type="evidence" value="ECO:0007669"/>
    <property type="project" value="InterPro"/>
</dbReference>
<dbReference type="PANTHER" id="PTHR10747">
    <property type="entry name" value="TRANSCRIPTION FACTOR COE FAMILY MEMBER"/>
    <property type="match status" value="1"/>
</dbReference>
<dbReference type="FunFam" id="2.60.40.3180:FF:000004">
    <property type="entry name" value="Transcription factor COE1"/>
    <property type="match status" value="1"/>
</dbReference>
<dbReference type="GO" id="GO:0005634">
    <property type="term" value="C:nucleus"/>
    <property type="evidence" value="ECO:0007669"/>
    <property type="project" value="UniProtKB-SubCell"/>
</dbReference>
<reference evidence="4" key="1">
    <citation type="submission" date="2016-06" db="EMBL/GenBank/DDBJ databases">
        <title>De novo assembly and RNA-Seq shows season-dependent expression and editing in black bear kidneys.</title>
        <authorList>
            <person name="Korstanje R."/>
            <person name="Srivastava A."/>
            <person name="Sarsani V.K."/>
            <person name="Sheehan S.M."/>
            <person name="Seger R.L."/>
            <person name="Barter M.E."/>
            <person name="Lindqvist C."/>
            <person name="Brody L.C."/>
            <person name="Mullikin J.C."/>
        </authorList>
    </citation>
    <scope>NUCLEOTIDE SEQUENCE [LARGE SCALE GENOMIC DNA]</scope>
</reference>
<protein>
    <recommendedName>
        <fullName evidence="2">Transcription factor COE DNA-binding domain-containing protein</fullName>
    </recommendedName>
</protein>
<sequence length="182" mass="20169">MFPAQDTLPRGGLNLKEEPLLPAGLGSVRSWMQGAGILDASTAAQSGVGLARAHFEKQPPSNLRKSNFFHFVLAMYDRQGQPVEVERTAFIDFVEKDREPGAEKTNNGIHYRLRLVYNNGLRTEQDLYVRLIDSMSKQVSPPRGCSGPSCPPLGPRLSDRCCDRKSCGNRNETPSDPVIIDR</sequence>
<dbReference type="InterPro" id="IPR038173">
    <property type="entry name" value="COE_DBD_sf"/>
</dbReference>
<dbReference type="GO" id="GO:0003677">
    <property type="term" value="F:DNA binding"/>
    <property type="evidence" value="ECO:0007669"/>
    <property type="project" value="UniProtKB-KW"/>
</dbReference>
<dbReference type="Gene3D" id="2.60.40.3180">
    <property type="entry name" value="Transcription factor COE1, DNA-binding domain"/>
    <property type="match status" value="2"/>
</dbReference>
<evidence type="ECO:0000313" key="4">
    <source>
        <dbReference type="Proteomes" id="UP000291022"/>
    </source>
</evidence>
<evidence type="ECO:0000313" key="3">
    <source>
        <dbReference type="Ensembl" id="ENSUAMP00000006902.1"/>
    </source>
</evidence>
<feature type="domain" description="Transcription factor COE DNA-binding" evidence="2">
    <location>
        <begin position="25"/>
        <end position="182"/>
    </location>
</feature>
<accession>A0A452QNE7</accession>
<name>A0A452QNE7_URSAM</name>